<reference evidence="2 3" key="1">
    <citation type="submission" date="2014-06" db="EMBL/GenBank/DDBJ databases">
        <title>Draft genome sequence of Bacillus gaemokensis JCM 15801 (MCCC 1A00707).</title>
        <authorList>
            <person name="Lai Q."/>
            <person name="Liu Y."/>
            <person name="Shao Z."/>
        </authorList>
    </citation>
    <scope>NUCLEOTIDE SEQUENCE [LARGE SCALE GENOMIC DNA]</scope>
    <source>
        <strain evidence="2 3">JCM 15801</strain>
    </source>
</reference>
<feature type="domain" description="DUF6602" evidence="1">
    <location>
        <begin position="33"/>
        <end position="148"/>
    </location>
</feature>
<protein>
    <recommendedName>
        <fullName evidence="1">DUF6602 domain-containing protein</fullName>
    </recommendedName>
</protein>
<dbReference type="STRING" id="574375.AZF08_13235"/>
<name>A0A073K8H8_9BACI</name>
<evidence type="ECO:0000313" key="2">
    <source>
        <dbReference type="EMBL" id="KEK22841.1"/>
    </source>
</evidence>
<organism evidence="2 3">
    <name type="scientific">Bacillus gaemokensis</name>
    <dbReference type="NCBI Taxonomy" id="574375"/>
    <lineage>
        <taxon>Bacteria</taxon>
        <taxon>Bacillati</taxon>
        <taxon>Bacillota</taxon>
        <taxon>Bacilli</taxon>
        <taxon>Bacillales</taxon>
        <taxon>Bacillaceae</taxon>
        <taxon>Bacillus</taxon>
        <taxon>Bacillus cereus group</taxon>
    </lineage>
</organism>
<dbReference type="InterPro" id="IPR046537">
    <property type="entry name" value="DUF6602"/>
</dbReference>
<proteinExistence type="predicted"/>
<dbReference type="Proteomes" id="UP000027778">
    <property type="component" value="Unassembled WGS sequence"/>
</dbReference>
<dbReference type="RefSeq" id="WP_033676673.1">
    <property type="nucleotide sequence ID" value="NZ_JOTM01000024.1"/>
</dbReference>
<evidence type="ECO:0000313" key="3">
    <source>
        <dbReference type="Proteomes" id="UP000027778"/>
    </source>
</evidence>
<dbReference type="eggNOG" id="ENOG5032Z3D">
    <property type="taxonomic scope" value="Bacteria"/>
</dbReference>
<gene>
    <name evidence="2" type="ORF">BAGA_15745</name>
</gene>
<accession>A0A073K8H8</accession>
<dbReference type="Pfam" id="PF20247">
    <property type="entry name" value="DUF6602"/>
    <property type="match status" value="1"/>
</dbReference>
<evidence type="ECO:0000259" key="1">
    <source>
        <dbReference type="Pfam" id="PF20247"/>
    </source>
</evidence>
<dbReference type="EMBL" id="JOTM01000024">
    <property type="protein sequence ID" value="KEK22841.1"/>
    <property type="molecule type" value="Genomic_DNA"/>
</dbReference>
<keyword evidence="3" id="KW-1185">Reference proteome</keyword>
<sequence>MDGKRIQQYWSNEMQAMLETYKQFQILIPAIDRQGAAHNGEDGRYVENLIREYLKKYLPRNLEVMTGFILRPAVKTELKCKNRKNEVDAHSTQLDIIVYDSFNYPIFQRFGDNVIAPPEGVVGIISVKKNLYDTDIKHEVKALKEASKLCRCVDNHGHAVRGPFLALVSMDSFEKKEKKTENWIFDKLKEVYSNKDDWFDDLIGYIGSFNQWSIFKRRPKKGDVAEYIYFKHKEGEQHLGFQYLLTGLLSVYYDPTRNYLTRPGFTGFPSNRDSDVVLGKIDVKALR</sequence>
<comment type="caution">
    <text evidence="2">The sequence shown here is derived from an EMBL/GenBank/DDBJ whole genome shotgun (WGS) entry which is preliminary data.</text>
</comment>
<dbReference type="CDD" id="cd21173">
    <property type="entry name" value="NucC-like"/>
    <property type="match status" value="1"/>
</dbReference>
<dbReference type="AlphaFoldDB" id="A0A073K8H8"/>
<dbReference type="OrthoDB" id="2057120at2"/>